<dbReference type="CDD" id="cd02516">
    <property type="entry name" value="CDP-ME_synthetase"/>
    <property type="match status" value="1"/>
</dbReference>
<dbReference type="PROSITE" id="PS01350">
    <property type="entry name" value="ISPF"/>
    <property type="match status" value="1"/>
</dbReference>
<keyword evidence="6 10" id="KW-0479">Metal-binding</keyword>
<evidence type="ECO:0000259" key="12">
    <source>
        <dbReference type="Pfam" id="PF02542"/>
    </source>
</evidence>
<organism evidence="13 14">
    <name type="scientific">Candidatus Abzuiibacterium crystallinum</name>
    <dbReference type="NCBI Taxonomy" id="1974748"/>
    <lineage>
        <taxon>Bacteria</taxon>
        <taxon>Pseudomonadati</taxon>
        <taxon>Candidatus Omnitrophota</taxon>
        <taxon>Candidatus Abzuiibacterium</taxon>
    </lineage>
</organism>
<dbReference type="AlphaFoldDB" id="A0A2H0LL39"/>
<dbReference type="Pfam" id="PF01128">
    <property type="entry name" value="IspD"/>
    <property type="match status" value="1"/>
</dbReference>
<protein>
    <recommendedName>
        <fullName evidence="3 10">2-C-methyl-D-erythritol 2,4-cyclodiphosphate synthase</fullName>
        <shortName evidence="10">MECDP-synthase</shortName>
        <shortName evidence="10">MECPP-synthase</shortName>
        <shortName evidence="10">MECPS</shortName>
        <ecNumber evidence="3 10">4.6.1.12</ecNumber>
    </recommendedName>
</protein>
<dbReference type="InterPro" id="IPR003526">
    <property type="entry name" value="MECDP_synthase"/>
</dbReference>
<dbReference type="GO" id="GO:0050518">
    <property type="term" value="F:2-C-methyl-D-erythritol 4-phosphate cytidylyltransferase activity"/>
    <property type="evidence" value="ECO:0007669"/>
    <property type="project" value="UniProtKB-ARBA"/>
</dbReference>
<gene>
    <name evidence="10 13" type="primary">ispF</name>
    <name evidence="13" type="ORF">COV74_10025</name>
</gene>
<evidence type="ECO:0000313" key="13">
    <source>
        <dbReference type="EMBL" id="PIQ85119.1"/>
    </source>
</evidence>
<evidence type="ECO:0000256" key="2">
    <source>
        <dbReference type="ARBA" id="ARBA00004709"/>
    </source>
</evidence>
<comment type="catalytic activity">
    <reaction evidence="1 10 11">
        <text>4-CDP-2-C-methyl-D-erythritol 2-phosphate = 2-C-methyl-D-erythritol 2,4-cyclic diphosphate + CMP</text>
        <dbReference type="Rhea" id="RHEA:23864"/>
        <dbReference type="ChEBI" id="CHEBI:57919"/>
        <dbReference type="ChEBI" id="CHEBI:58483"/>
        <dbReference type="ChEBI" id="CHEBI:60377"/>
        <dbReference type="EC" id="4.6.1.12"/>
    </reaction>
</comment>
<reference evidence="13 14" key="1">
    <citation type="submission" date="2017-09" db="EMBL/GenBank/DDBJ databases">
        <title>Depth-based differentiation of microbial function through sediment-hosted aquifers and enrichment of novel symbionts in the deep terrestrial subsurface.</title>
        <authorList>
            <person name="Probst A.J."/>
            <person name="Ladd B."/>
            <person name="Jarett J.K."/>
            <person name="Geller-Mcgrath D.E."/>
            <person name="Sieber C.M."/>
            <person name="Emerson J.B."/>
            <person name="Anantharaman K."/>
            <person name="Thomas B.C."/>
            <person name="Malmstrom R."/>
            <person name="Stieglmeier M."/>
            <person name="Klingl A."/>
            <person name="Woyke T."/>
            <person name="Ryan C.M."/>
            <person name="Banfield J.F."/>
        </authorList>
    </citation>
    <scope>NUCLEOTIDE SEQUENCE [LARGE SCALE GENOMIC DNA]</scope>
    <source>
        <strain evidence="13">CG11_big_fil_rev_8_21_14_0_20_45_26</strain>
    </source>
</reference>
<comment type="caution">
    <text evidence="13">The sequence shown here is derived from an EMBL/GenBank/DDBJ whole genome shotgun (WGS) entry which is preliminary data.</text>
</comment>
<feature type="binding site" evidence="10">
    <location>
        <position position="247"/>
    </location>
    <ligand>
        <name>a divalent metal cation</name>
        <dbReference type="ChEBI" id="CHEBI:60240"/>
    </ligand>
</feature>
<dbReference type="PROSITE" id="PS01295">
    <property type="entry name" value="ISPD"/>
    <property type="match status" value="1"/>
</dbReference>
<feature type="site" description="Transition state stabilizer" evidence="10">
    <location>
        <position position="372"/>
    </location>
</feature>
<feature type="site" description="Transition state stabilizer" evidence="10">
    <location>
        <position position="273"/>
    </location>
</feature>
<evidence type="ECO:0000256" key="10">
    <source>
        <dbReference type="HAMAP-Rule" id="MF_00107"/>
    </source>
</evidence>
<evidence type="ECO:0000256" key="9">
    <source>
        <dbReference type="ARBA" id="ARBA00023268"/>
    </source>
</evidence>
<feature type="binding site" evidence="10">
    <location>
        <begin position="300"/>
        <end position="304"/>
    </location>
    <ligand>
        <name>4-CDP-2-C-methyl-D-erythritol 2-phosphate</name>
        <dbReference type="ChEBI" id="CHEBI:57919"/>
    </ligand>
</feature>
<evidence type="ECO:0000256" key="1">
    <source>
        <dbReference type="ARBA" id="ARBA00000200"/>
    </source>
</evidence>
<dbReference type="HAMAP" id="MF_00107">
    <property type="entry name" value="IspF"/>
    <property type="match status" value="1"/>
</dbReference>
<dbReference type="InterPro" id="IPR034683">
    <property type="entry name" value="IspD/TarI"/>
</dbReference>
<evidence type="ECO:0000313" key="14">
    <source>
        <dbReference type="Proteomes" id="UP000230859"/>
    </source>
</evidence>
<dbReference type="PANTHER" id="PTHR43181">
    <property type="entry name" value="2-C-METHYL-D-ERYTHRITOL 2,4-CYCLODIPHOSPHATE SYNTHASE, CHLOROPLASTIC"/>
    <property type="match status" value="1"/>
</dbReference>
<dbReference type="PANTHER" id="PTHR43181:SF1">
    <property type="entry name" value="2-C-METHYL-D-ERYTHRITOL 2,4-CYCLODIPHOSPHATE SYNTHASE, CHLOROPLASTIC"/>
    <property type="match status" value="1"/>
</dbReference>
<feature type="binding site" evidence="10">
    <location>
        <position position="249"/>
    </location>
    <ligand>
        <name>a divalent metal cation</name>
        <dbReference type="ChEBI" id="CHEBI:60240"/>
    </ligand>
</feature>
<dbReference type="SUPFAM" id="SSF53448">
    <property type="entry name" value="Nucleotide-diphospho-sugar transferases"/>
    <property type="match status" value="1"/>
</dbReference>
<evidence type="ECO:0000256" key="5">
    <source>
        <dbReference type="ARBA" id="ARBA00022695"/>
    </source>
</evidence>
<keyword evidence="5" id="KW-0548">Nucleotidyltransferase</keyword>
<evidence type="ECO:0000256" key="3">
    <source>
        <dbReference type="ARBA" id="ARBA00012579"/>
    </source>
</evidence>
<comment type="subunit">
    <text evidence="10">Homotrimer.</text>
</comment>
<evidence type="ECO:0000256" key="8">
    <source>
        <dbReference type="ARBA" id="ARBA00023239"/>
    </source>
</evidence>
<comment type="cofactor">
    <cofactor evidence="10">
        <name>a divalent metal cation</name>
        <dbReference type="ChEBI" id="CHEBI:60240"/>
    </cofactor>
    <text evidence="10">Binds 1 divalent metal cation per subunit.</text>
</comment>
<evidence type="ECO:0000256" key="11">
    <source>
        <dbReference type="RuleBase" id="RU004395"/>
    </source>
</evidence>
<keyword evidence="4" id="KW-0808">Transferase</keyword>
<evidence type="ECO:0000256" key="6">
    <source>
        <dbReference type="ARBA" id="ARBA00022723"/>
    </source>
</evidence>
<evidence type="ECO:0000256" key="7">
    <source>
        <dbReference type="ARBA" id="ARBA00023229"/>
    </source>
</evidence>
<comment type="caution">
    <text evidence="10">Lacks conserved residue(s) required for the propagation of feature annotation.</text>
</comment>
<dbReference type="UniPathway" id="UPA00056">
    <property type="reaction ID" value="UER00095"/>
</dbReference>
<comment type="similarity">
    <text evidence="10 11">Belongs to the IspF family.</text>
</comment>
<feature type="domain" description="2-C-methyl-D-erythritol 2,4-cyclodiphosphate synthase" evidence="12">
    <location>
        <begin position="242"/>
        <end position="393"/>
    </location>
</feature>
<proteinExistence type="inferred from homology"/>
<comment type="function">
    <text evidence="10">Involved in the biosynthesis of isopentenyl diphosphate (IPP) and dimethylallyl diphosphate (DMAPP), two major building blocks of isoprenoid compounds. Catalyzes the conversion of 4-diphosphocytidyl-2-C-methyl-D-erythritol 2-phosphate (CDP-ME2P) to 2-C-methyl-D-erythritol 2,4-cyclodiphosphate (ME-CPP) with a corresponding release of cytidine 5-monophosphate (CMP).</text>
</comment>
<dbReference type="GO" id="GO:0008685">
    <property type="term" value="F:2-C-methyl-D-erythritol 2,4-cyclodiphosphate synthase activity"/>
    <property type="evidence" value="ECO:0007669"/>
    <property type="project" value="UniProtKB-UniRule"/>
</dbReference>
<dbReference type="InterPro" id="IPR020555">
    <property type="entry name" value="MECDP_synthase_CS"/>
</dbReference>
<dbReference type="CDD" id="cd00554">
    <property type="entry name" value="MECDP_synthase"/>
    <property type="match status" value="1"/>
</dbReference>
<keyword evidence="9" id="KW-0511">Multifunctional enzyme</keyword>
<dbReference type="Proteomes" id="UP000230859">
    <property type="component" value="Unassembled WGS sequence"/>
</dbReference>
<dbReference type="Gene3D" id="3.90.550.10">
    <property type="entry name" value="Spore Coat Polysaccharide Biosynthesis Protein SpsA, Chain A"/>
    <property type="match status" value="1"/>
</dbReference>
<comment type="pathway">
    <text evidence="2 10">Isoprenoid biosynthesis; isopentenyl diphosphate biosynthesis via DXP pathway; isopentenyl diphosphate from 1-deoxy-D-xylulose 5-phosphate: step 4/6.</text>
</comment>
<evidence type="ECO:0000256" key="4">
    <source>
        <dbReference type="ARBA" id="ARBA00022679"/>
    </source>
</evidence>
<keyword evidence="8 10" id="KW-0456">Lyase</keyword>
<dbReference type="InterPro" id="IPR018294">
    <property type="entry name" value="ISPD_synthase_CS"/>
</dbReference>
<feature type="binding site" evidence="10">
    <location>
        <begin position="295"/>
        <end position="297"/>
    </location>
    <ligand>
        <name>4-CDP-2-C-methyl-D-erythritol 2-phosphate</name>
        <dbReference type="ChEBI" id="CHEBI:57919"/>
    </ligand>
</feature>
<dbReference type="EMBL" id="PCVY01000075">
    <property type="protein sequence ID" value="PIQ85119.1"/>
    <property type="molecule type" value="Genomic_DNA"/>
</dbReference>
<dbReference type="GO" id="GO:0046872">
    <property type="term" value="F:metal ion binding"/>
    <property type="evidence" value="ECO:0007669"/>
    <property type="project" value="UniProtKB-KW"/>
</dbReference>
<dbReference type="InterPro" id="IPR036571">
    <property type="entry name" value="MECDP_synthase_sf"/>
</dbReference>
<dbReference type="InterPro" id="IPR029044">
    <property type="entry name" value="Nucleotide-diphossugar_trans"/>
</dbReference>
<dbReference type="FunFam" id="3.90.550.10:FF:000003">
    <property type="entry name" value="2-C-methyl-D-erythritol 4-phosphate cytidylyltransferase"/>
    <property type="match status" value="1"/>
</dbReference>
<feature type="binding site" evidence="10">
    <location>
        <position position="281"/>
    </location>
    <ligand>
        <name>a divalent metal cation</name>
        <dbReference type="ChEBI" id="CHEBI:60240"/>
    </ligand>
</feature>
<dbReference type="SUPFAM" id="SSF69765">
    <property type="entry name" value="IpsF-like"/>
    <property type="match status" value="1"/>
</dbReference>
<feature type="binding site" evidence="10">
    <location>
        <begin position="273"/>
        <end position="274"/>
    </location>
    <ligand>
        <name>4-CDP-2-C-methyl-D-erythritol 2-phosphate</name>
        <dbReference type="ChEBI" id="CHEBI:57919"/>
    </ligand>
</feature>
<feature type="binding site" evidence="10">
    <location>
        <begin position="247"/>
        <end position="249"/>
    </location>
    <ligand>
        <name>4-CDP-2-C-methyl-D-erythritol 2-phosphate</name>
        <dbReference type="ChEBI" id="CHEBI:57919"/>
    </ligand>
</feature>
<dbReference type="EC" id="4.6.1.12" evidence="3 10"/>
<sequence>MMPSISLIIPAAGASRRFQKSLGKLVPSKLLLPLNGTSVLGHAINAFRDIREIREIIIAADPALKKEIKAGVLRQLKPACPVRLVNGGGTRAESVWHALRRVSPRSTHVMVHDGARPQVQPAWIRTLIQKAAHSDGAVLGRNVVPTVKRIDQNRQQVLETLDRRELFEAETPQIFKKAILVQAYRQLKERALHATDDASLVEMIGGRVQAVSHPGFNVKITTADDFAFVKQSFAKSASQPFFGLGFDRHRLAAKRPFYLGGVRIKAPFGPLGHSDGDPLLHAVIDGMLGALGMGDIGDFFSDQNKKYKNISSSLLAQKALAMVQAKGFQVIQIDATIFLERPKLQENKKRIQAKVSRLFGLPAERVGIKAKTAEGLGPEGKSEAVSAQALVVLSRREGV</sequence>
<name>A0A2H0LL39_9BACT</name>
<dbReference type="Pfam" id="PF02542">
    <property type="entry name" value="YgbB"/>
    <property type="match status" value="1"/>
</dbReference>
<accession>A0A2H0LL39</accession>
<dbReference type="GO" id="GO:0019288">
    <property type="term" value="P:isopentenyl diphosphate biosynthetic process, methylerythritol 4-phosphate pathway"/>
    <property type="evidence" value="ECO:0007669"/>
    <property type="project" value="UniProtKB-UniRule"/>
</dbReference>
<dbReference type="GO" id="GO:0016114">
    <property type="term" value="P:terpenoid biosynthetic process"/>
    <property type="evidence" value="ECO:0007669"/>
    <property type="project" value="InterPro"/>
</dbReference>
<keyword evidence="7 10" id="KW-0414">Isoprene biosynthesis</keyword>
<dbReference type="NCBIfam" id="TIGR00151">
    <property type="entry name" value="ispF"/>
    <property type="match status" value="1"/>
</dbReference>
<dbReference type="Gene3D" id="3.30.1330.50">
    <property type="entry name" value="2-C-methyl-D-erythritol 2,4-cyclodiphosphate synthase"/>
    <property type="match status" value="1"/>
</dbReference>
<feature type="binding site" evidence="10">
    <location>
        <position position="381"/>
    </location>
    <ligand>
        <name>4-CDP-2-C-methyl-D-erythritol 2-phosphate</name>
        <dbReference type="ChEBI" id="CHEBI:57919"/>
    </ligand>
</feature>